<keyword evidence="2" id="KW-0964">Secreted</keyword>
<dbReference type="Gene3D" id="2.60.120.830">
    <property type="match status" value="1"/>
</dbReference>
<keyword evidence="13 17" id="KW-1015">Disulfide bond</keyword>
<evidence type="ECO:0000256" key="8">
    <source>
        <dbReference type="ARBA" id="ARBA00022737"/>
    </source>
</evidence>
<dbReference type="InterPro" id="IPR002870">
    <property type="entry name" value="Peptidase_M12B_N"/>
</dbReference>
<feature type="compositionally biased region" description="Polar residues" evidence="19">
    <location>
        <begin position="1430"/>
        <end position="1447"/>
    </location>
</feature>
<evidence type="ECO:0000256" key="6">
    <source>
        <dbReference type="ARBA" id="ARBA00022723"/>
    </source>
</evidence>
<dbReference type="Gene3D" id="3.40.1620.60">
    <property type="match status" value="1"/>
</dbReference>
<organism evidence="23 24">
    <name type="scientific">Xyrichtys novacula</name>
    <name type="common">Pearly razorfish</name>
    <name type="synonym">Hemipteronotus novacula</name>
    <dbReference type="NCBI Taxonomy" id="13765"/>
    <lineage>
        <taxon>Eukaryota</taxon>
        <taxon>Metazoa</taxon>
        <taxon>Chordata</taxon>
        <taxon>Craniata</taxon>
        <taxon>Vertebrata</taxon>
        <taxon>Euteleostomi</taxon>
        <taxon>Actinopterygii</taxon>
        <taxon>Neopterygii</taxon>
        <taxon>Teleostei</taxon>
        <taxon>Neoteleostei</taxon>
        <taxon>Acanthomorphata</taxon>
        <taxon>Eupercaria</taxon>
        <taxon>Labriformes</taxon>
        <taxon>Labridae</taxon>
        <taxon>Xyrichtys</taxon>
    </lineage>
</organism>
<dbReference type="PROSITE" id="PS50215">
    <property type="entry name" value="ADAM_MEPRO"/>
    <property type="match status" value="1"/>
</dbReference>
<evidence type="ECO:0000313" key="23">
    <source>
        <dbReference type="EMBL" id="CAJ1049301.1"/>
    </source>
</evidence>
<dbReference type="SMART" id="SM00209">
    <property type="entry name" value="TSP1"/>
    <property type="match status" value="8"/>
</dbReference>
<evidence type="ECO:0000256" key="12">
    <source>
        <dbReference type="ARBA" id="ARBA00023145"/>
    </source>
</evidence>
<reference evidence="23" key="1">
    <citation type="submission" date="2023-08" db="EMBL/GenBank/DDBJ databases">
        <authorList>
            <person name="Alioto T."/>
            <person name="Alioto T."/>
            <person name="Gomez Garrido J."/>
        </authorList>
    </citation>
    <scope>NUCLEOTIDE SEQUENCE</scope>
</reference>
<evidence type="ECO:0000256" key="16">
    <source>
        <dbReference type="PIRSR" id="PIRSR613273-2"/>
    </source>
</evidence>
<dbReference type="InterPro" id="IPR041645">
    <property type="entry name" value="ADAMTS_CR_2"/>
</dbReference>
<feature type="compositionally biased region" description="Low complexity" evidence="19">
    <location>
        <begin position="1552"/>
        <end position="1565"/>
    </location>
</feature>
<dbReference type="Gene3D" id="3.40.390.10">
    <property type="entry name" value="Collagenase (Catalytic Domain)"/>
    <property type="match status" value="1"/>
</dbReference>
<feature type="disulfide bond" evidence="17">
    <location>
        <begin position="582"/>
        <end position="594"/>
    </location>
</feature>
<feature type="region of interest" description="Disordered" evidence="19">
    <location>
        <begin position="1104"/>
        <end position="1136"/>
    </location>
</feature>
<dbReference type="InterPro" id="IPR013273">
    <property type="entry name" value="ADAMTS/ADAMTS-like"/>
</dbReference>
<dbReference type="FunFam" id="2.20.100.10:FF:000005">
    <property type="entry name" value="ADAM metallopeptidase with thrombospondin type 1 motif 9"/>
    <property type="match status" value="3"/>
</dbReference>
<dbReference type="EMBL" id="OY660864">
    <property type="protein sequence ID" value="CAJ1049301.1"/>
    <property type="molecule type" value="Genomic_DNA"/>
</dbReference>
<dbReference type="PANTHER" id="PTHR13723:SF142">
    <property type="entry name" value="A DISINTEGRIN AND METALLOPROTEINASE WITH THROMBOSPONDIN MOTIFS 7"/>
    <property type="match status" value="1"/>
</dbReference>
<feature type="disulfide bond" evidence="17">
    <location>
        <begin position="502"/>
        <end position="520"/>
    </location>
</feature>
<evidence type="ECO:0000313" key="24">
    <source>
        <dbReference type="Proteomes" id="UP001178508"/>
    </source>
</evidence>
<dbReference type="Pfam" id="PF00090">
    <property type="entry name" value="TSP_1"/>
    <property type="match status" value="1"/>
</dbReference>
<feature type="binding site" evidence="16">
    <location>
        <position position="467"/>
    </location>
    <ligand>
        <name>Ca(2+)</name>
        <dbReference type="ChEBI" id="CHEBI:29108"/>
        <label>2</label>
    </ligand>
</feature>
<dbReference type="InterPro" id="IPR024079">
    <property type="entry name" value="MetalloPept_cat_dom_sf"/>
</dbReference>
<dbReference type="InterPro" id="IPR045371">
    <property type="entry name" value="ADAMTS_CR_3"/>
</dbReference>
<feature type="domain" description="Peptidase M12B" evidence="21">
    <location>
        <begin position="259"/>
        <end position="469"/>
    </location>
</feature>
<feature type="binding site" evidence="16 18">
    <location>
        <position position="405"/>
    </location>
    <ligand>
        <name>Zn(2+)</name>
        <dbReference type="ChEBI" id="CHEBI:29105"/>
        <note>catalytic</note>
    </ligand>
</feature>
<evidence type="ECO:0000256" key="17">
    <source>
        <dbReference type="PIRSR" id="PIRSR613273-3"/>
    </source>
</evidence>
<dbReference type="GO" id="GO:0006508">
    <property type="term" value="P:proteolysis"/>
    <property type="evidence" value="ECO:0007669"/>
    <property type="project" value="UniProtKB-KW"/>
</dbReference>
<evidence type="ECO:0008006" key="25">
    <source>
        <dbReference type="Google" id="ProtNLM"/>
    </source>
</evidence>
<feature type="compositionally biased region" description="Polar residues" evidence="19">
    <location>
        <begin position="1474"/>
        <end position="1490"/>
    </location>
</feature>
<sequence length="1842" mass="203349">MTRLDCGLHASGQGVSLIHFFIALLLGNSRAVGLSHEPAEGFLEDSPQYEVVHPARVDARGHFLSNFLSHHARRVQRREASEGPLDLDRVFYQLWHGGHSLHFNLTLNPNLLAPGFLTERRYGGLEGAKISPPGSSQCYYLGEVSDQGSVRGRAAISTCDGLTGLFKLSDVEYFIQPLEKSSTKTSAPQAHAIYKRHAPLPSSSPVVRPISGKQAVNGTCGVQSSHQSFEDIEREREQWELQQQRRRKRIRQRSVSKERWVETLVVADPKMVEHHGSKAVENYVLAVMNIVAGLFSDASIGNAINIVVVRLILLEKDEDELKITHHADNSLNSFCKWQKKLNMKGDEHPLHHDVAVLLTRKDICTAINRPCETLGLSHVAGMCQSHRSCSISEDTGLPLAFTVAHELGHNFGIQHDGSGNDCEPIGKRPFVMSPQLLYGTSLPKWSRCSRQYITRFLDRGWGWCLDDAPVKDKLSLNSVLPGVLYSAAHQCRLQYGSGSVLCDDMDNVCSTLWCTVGTTCHSKLDGAVDGTSCGVDKWCFSGQCVAVGYEPESVDGGWASWSEWSACSRTCGAGVQSAQRDCDNPVPAYRGKYCLGERRRYKICNTAPCPNEQLSFRNIQCSHFNSLPYKGKFYKWEAVINRVSPCELHCRPLNEDFSEKLRDAVIDGTPCYEGKKSRDMCINGICKSVGCDYVIESSAVEDRCGVCHGNGSTCTTVRRTFEETEGLGYVDIGLIPEGARDIRIEEMAEAGNFLALRSDTPNKYFLNGGWTIQWNGEYKAAGTVFTYERTGHLENLTSPGPTMEPLWIQLLFQETNPGVRYEYTISRNVSEDNELPASVFFWKYGSWTECSVTCGRGVQRQIVHCVEKTTGIVGEHFCDPSTRPDDNQTSCSKESCPAIWWSGEWQKCSASCGSSGLTKRTVLCIQSVSAEEQEALQPSECKHLSKPRALSSCNTHIPCPADWTSGSWSKCSLTCGSGVRRRNVTCSRNTGVDCDPQKKPLAVTPCFIQDCPPVADNFGGIDWSGSGWSSKEVLNEINSIPDFKPPPKYSTTRAQPRNHEDLINQVEGDFHYHNNIENIDQSVENSVQVDDFYYDYNFINFHEDLSDESEGGGKDSEDTKGMDAPQDTTPTQVVRENLHMETTQAPTASSDPFTISEAHTVKSEEPQSTKPDGMKDYGGVAVKESVQTESEDLDDFLSEDFLLPVSTTRSPPLAPTQRSQTQTPKESHDFVLRLENTSTMPSPVFPEKEPTQDVKQGQREKEEEEEEEEAGNNYDNFSEEENPIQEVTVTPNHAASHPTTIDTAAAAATTLGPYDDYEYSYNEESTIGPDTSAGEVDTESQGLLGSPTTETVFQFATEFQLDEIASSIPQTTTKSSIFPPAFVLEDLDSDQANLGTVYTTSHYSWDADLDLKTTSLPASEAFTPLHIPSLLTSGNQRASDDSTSITGSKLIPPLNLEEGAHPPPADFQPAGMKQTPTQPASTERTGTDSSFNFDYNEIIIPGMRSSSSSDQAHLHQLTTHTVTIPQQSTTPVQEEESPTPAVPTVPAHRGDSWPTPEPTSAPTSASTHVKAPAFWIAGNWSACSTTCGLGAIWRTLACSTGSNSDCDPAKRPAPAQRCYLRPCSMWKVDEWTKCSKNCGSGFQSREVQCFDMRDQRPLRPFHCRAMSSRPQTHMPCNLQPCLDWYASSWGECSEVCGGGVQQRIVACPEEDRCDRELQPSNSQSCNTQPCAQWLTGSWGQCSASCGGGVQRRLIQCVDTKGETNKEVGQAECDHEPQPESTQKCNLEECESAPSGTVCLRDRLTLRFCQTLRWLGRCSLPNVRAQCCKSCSQRSRSVSASRR</sequence>
<feature type="binding site" evidence="16">
    <location>
        <position position="346"/>
    </location>
    <ligand>
        <name>Ca(2+)</name>
        <dbReference type="ChEBI" id="CHEBI:29108"/>
        <label>2</label>
    </ligand>
</feature>
<dbReference type="Proteomes" id="UP001178508">
    <property type="component" value="Chromosome 1"/>
</dbReference>
<feature type="compositionally biased region" description="Polar residues" evidence="19">
    <location>
        <begin position="1205"/>
        <end position="1224"/>
    </location>
</feature>
<feature type="disulfide bond" evidence="17">
    <location>
        <begin position="571"/>
        <end position="609"/>
    </location>
</feature>
<evidence type="ECO:0000256" key="19">
    <source>
        <dbReference type="SAM" id="MobiDB-lite"/>
    </source>
</evidence>
<dbReference type="SMART" id="SM00608">
    <property type="entry name" value="ACR"/>
    <property type="match status" value="1"/>
</dbReference>
<accession>A0AAV1EKN1</accession>
<keyword evidence="14" id="KW-0325">Glycoprotein</keyword>
<feature type="region of interest" description="Disordered" evidence="19">
    <location>
        <begin position="1204"/>
        <end position="1278"/>
    </location>
</feature>
<comment type="caution">
    <text evidence="18">Lacks conserved residue(s) required for the propagation of feature annotation.</text>
</comment>
<comment type="subcellular location">
    <subcellularLocation>
        <location evidence="1">Secreted</location>
        <location evidence="1">Extracellular space</location>
        <location evidence="1">Extracellular matrix</location>
    </subcellularLocation>
</comment>
<keyword evidence="6 16" id="KW-0479">Metal-binding</keyword>
<feature type="disulfide bond" evidence="17">
    <location>
        <begin position="533"/>
        <end position="544"/>
    </location>
</feature>
<keyword evidence="24" id="KW-1185">Reference proteome</keyword>
<feature type="region of interest" description="Disordered" evidence="19">
    <location>
        <begin position="1430"/>
        <end position="1490"/>
    </location>
</feature>
<dbReference type="SUPFAM" id="SSF82895">
    <property type="entry name" value="TSP-1 type 1 repeat"/>
    <property type="match status" value="8"/>
</dbReference>
<feature type="compositionally biased region" description="Basic and acidic residues" evidence="19">
    <location>
        <begin position="1111"/>
        <end position="1121"/>
    </location>
</feature>
<dbReference type="Pfam" id="PF05986">
    <property type="entry name" value="ADAMTS_spacer1"/>
    <property type="match status" value="1"/>
</dbReference>
<feature type="disulfide bond" evidence="17">
    <location>
        <begin position="509"/>
        <end position="539"/>
    </location>
</feature>
<evidence type="ECO:0000259" key="22">
    <source>
        <dbReference type="PROSITE" id="PS50900"/>
    </source>
</evidence>
<feature type="signal peptide" evidence="20">
    <location>
        <begin position="1"/>
        <end position="33"/>
    </location>
</feature>
<dbReference type="GO" id="GO:0031012">
    <property type="term" value="C:extracellular matrix"/>
    <property type="evidence" value="ECO:0007669"/>
    <property type="project" value="TreeGrafter"/>
</dbReference>
<feature type="disulfide bond" evidence="17">
    <location>
        <begin position="364"/>
        <end position="371"/>
    </location>
</feature>
<dbReference type="Pfam" id="PF17771">
    <property type="entry name" value="ADAMTS_CR_2"/>
    <property type="match status" value="1"/>
</dbReference>
<evidence type="ECO:0000256" key="14">
    <source>
        <dbReference type="ARBA" id="ARBA00023180"/>
    </source>
</evidence>
<evidence type="ECO:0000256" key="13">
    <source>
        <dbReference type="ARBA" id="ARBA00023157"/>
    </source>
</evidence>
<keyword evidence="7 20" id="KW-0732">Signal</keyword>
<feature type="binding site" evidence="16">
    <location>
        <position position="262"/>
    </location>
    <ligand>
        <name>Ca(2+)</name>
        <dbReference type="ChEBI" id="CHEBI:29108"/>
        <label>2</label>
    </ligand>
</feature>
<comment type="cofactor">
    <cofactor evidence="16">
        <name>Zn(2+)</name>
        <dbReference type="ChEBI" id="CHEBI:29105"/>
    </cofactor>
    <text evidence="16">Binds 1 zinc ion per subunit.</text>
</comment>
<dbReference type="InterPro" id="IPR006586">
    <property type="entry name" value="ADAM_Cys-rich"/>
</dbReference>
<keyword evidence="8" id="KW-0677">Repeat</keyword>
<feature type="binding site" evidence="16">
    <location>
        <position position="464"/>
    </location>
    <ligand>
        <name>Ca(2+)</name>
        <dbReference type="ChEBI" id="CHEBI:29108"/>
        <label>1</label>
    </ligand>
</feature>
<keyword evidence="11" id="KW-0482">Metalloprotease</keyword>
<dbReference type="Pfam" id="PF19030">
    <property type="entry name" value="TSP1_ADAMTS"/>
    <property type="match status" value="7"/>
</dbReference>
<keyword evidence="16" id="KW-0106">Calcium</keyword>
<evidence type="ECO:0000256" key="11">
    <source>
        <dbReference type="ARBA" id="ARBA00023049"/>
    </source>
</evidence>
<keyword evidence="10 16" id="KW-0862">Zinc</keyword>
<evidence type="ECO:0000256" key="7">
    <source>
        <dbReference type="ARBA" id="ARBA00022729"/>
    </source>
</evidence>
<feature type="disulfide bond" evidence="17">
    <location>
        <begin position="335"/>
        <end position="389"/>
    </location>
</feature>
<evidence type="ECO:0000256" key="4">
    <source>
        <dbReference type="ARBA" id="ARBA00022670"/>
    </source>
</evidence>
<dbReference type="InterPro" id="IPR001590">
    <property type="entry name" value="Peptidase_M12B"/>
</dbReference>
<dbReference type="FunFam" id="2.60.120.830:FF:000001">
    <property type="entry name" value="A disintegrin and metalloproteinase with thrombospondin motifs 1"/>
    <property type="match status" value="1"/>
</dbReference>
<gene>
    <name evidence="23" type="ORF">XNOV1_A043340</name>
</gene>
<evidence type="ECO:0000256" key="3">
    <source>
        <dbReference type="ARBA" id="ARBA00022530"/>
    </source>
</evidence>
<dbReference type="SUPFAM" id="SSF55486">
    <property type="entry name" value="Metalloproteases ('zincins'), catalytic domain"/>
    <property type="match status" value="1"/>
</dbReference>
<dbReference type="FunFam" id="2.20.100.10:FF:000006">
    <property type="entry name" value="A disintegrin and metalloproteinase with thrombospondin motifs 1"/>
    <property type="match status" value="1"/>
</dbReference>
<dbReference type="PROSITE" id="PS50092">
    <property type="entry name" value="TSP1"/>
    <property type="match status" value="8"/>
</dbReference>
<dbReference type="Pfam" id="PF01562">
    <property type="entry name" value="Pep_M12B_propep"/>
    <property type="match status" value="1"/>
</dbReference>
<feature type="domain" description="PLAC" evidence="22">
    <location>
        <begin position="1794"/>
        <end position="1834"/>
    </location>
</feature>
<feature type="disulfide bond" evidence="17">
    <location>
        <begin position="383"/>
        <end position="464"/>
    </location>
</feature>
<feature type="compositionally biased region" description="Basic and acidic residues" evidence="19">
    <location>
        <begin position="1246"/>
        <end position="1261"/>
    </location>
</feature>
<name>A0AAV1EKN1_XYRNO</name>
<keyword evidence="4" id="KW-0645">Protease</keyword>
<dbReference type="CDD" id="cd04273">
    <property type="entry name" value="ZnMc_ADAMTS_like"/>
    <property type="match status" value="1"/>
</dbReference>
<evidence type="ECO:0000259" key="21">
    <source>
        <dbReference type="PROSITE" id="PS50215"/>
    </source>
</evidence>
<dbReference type="Gene3D" id="2.20.100.10">
    <property type="entry name" value="Thrombospondin type-1 (TSP1) repeat"/>
    <property type="match status" value="8"/>
</dbReference>
<dbReference type="GO" id="GO:0046872">
    <property type="term" value="F:metal ion binding"/>
    <property type="evidence" value="ECO:0007669"/>
    <property type="project" value="UniProtKB-KW"/>
</dbReference>
<keyword evidence="3" id="KW-0272">Extracellular matrix</keyword>
<dbReference type="InterPro" id="IPR036383">
    <property type="entry name" value="TSP1_rpt_sf"/>
</dbReference>
<feature type="disulfide bond" evidence="17">
    <location>
        <begin position="567"/>
        <end position="604"/>
    </location>
</feature>
<feature type="active site" evidence="15 18">
    <location>
        <position position="406"/>
    </location>
</feature>
<evidence type="ECO:0000256" key="18">
    <source>
        <dbReference type="PROSITE-ProRule" id="PRU00276"/>
    </source>
</evidence>
<dbReference type="InterPro" id="IPR000884">
    <property type="entry name" value="TSP1_rpt"/>
</dbReference>
<feature type="chain" id="PRO_5043874986" description="A disintegrin and metalloproteinase with thrombospondin motifs 7" evidence="20">
    <location>
        <begin position="34"/>
        <end position="1842"/>
    </location>
</feature>
<dbReference type="PRINTS" id="PR01857">
    <property type="entry name" value="ADAMTSFAMILY"/>
</dbReference>
<feature type="region of interest" description="Disordered" evidence="19">
    <location>
        <begin position="1527"/>
        <end position="1565"/>
    </location>
</feature>
<dbReference type="PROSITE" id="PS50900">
    <property type="entry name" value="PLAC"/>
    <property type="match status" value="1"/>
</dbReference>
<feature type="binding site" evidence="16">
    <location>
        <position position="262"/>
    </location>
    <ligand>
        <name>Ca(2+)</name>
        <dbReference type="ChEBI" id="CHEBI:29108"/>
        <label>1</label>
    </ligand>
</feature>
<keyword evidence="5" id="KW-0165">Cleavage on pair of basic residues</keyword>
<keyword evidence="9" id="KW-0378">Hydrolase</keyword>
<evidence type="ECO:0000256" key="1">
    <source>
        <dbReference type="ARBA" id="ARBA00004498"/>
    </source>
</evidence>
<dbReference type="Pfam" id="PF01421">
    <property type="entry name" value="Reprolysin"/>
    <property type="match status" value="1"/>
</dbReference>
<feature type="binding site" evidence="16">
    <location>
        <position position="467"/>
    </location>
    <ligand>
        <name>Ca(2+)</name>
        <dbReference type="ChEBI" id="CHEBI:29108"/>
        <label>1</label>
    </ligand>
</feature>
<dbReference type="FunFam" id="3.40.390.10:FF:000001">
    <property type="entry name" value="A disintegrin and metalloproteinase with thrombospondin motifs 1"/>
    <property type="match status" value="1"/>
</dbReference>
<feature type="binding site" evidence="16">
    <location>
        <position position="353"/>
    </location>
    <ligand>
        <name>Ca(2+)</name>
        <dbReference type="ChEBI" id="CHEBI:29108"/>
        <label>1</label>
    </ligand>
</feature>
<proteinExistence type="predicted"/>
<feature type="binding site" evidence="16">
    <location>
        <position position="346"/>
    </location>
    <ligand>
        <name>Ca(2+)</name>
        <dbReference type="ChEBI" id="CHEBI:29108"/>
        <label>1</label>
    </ligand>
</feature>
<evidence type="ECO:0000256" key="5">
    <source>
        <dbReference type="ARBA" id="ARBA00022685"/>
    </source>
</evidence>
<feature type="binding site" evidence="16 18">
    <location>
        <position position="409"/>
    </location>
    <ligand>
        <name>Zn(2+)</name>
        <dbReference type="ChEBI" id="CHEBI:29105"/>
        <note>catalytic</note>
    </ligand>
</feature>
<dbReference type="GO" id="GO:0004222">
    <property type="term" value="F:metalloendopeptidase activity"/>
    <property type="evidence" value="ECO:0007669"/>
    <property type="project" value="InterPro"/>
</dbReference>
<dbReference type="InterPro" id="IPR050439">
    <property type="entry name" value="ADAMTS_ADAMTS-like"/>
</dbReference>
<feature type="binding site" evidence="16 18">
    <location>
        <position position="415"/>
    </location>
    <ligand>
        <name>Zn(2+)</name>
        <dbReference type="ChEBI" id="CHEBI:29105"/>
        <note>catalytic</note>
    </ligand>
</feature>
<evidence type="ECO:0000256" key="20">
    <source>
        <dbReference type="SAM" id="SignalP"/>
    </source>
</evidence>
<protein>
    <recommendedName>
        <fullName evidence="25">A disintegrin and metalloproteinase with thrombospondin motifs 7</fullName>
    </recommendedName>
</protein>
<evidence type="ECO:0000256" key="2">
    <source>
        <dbReference type="ARBA" id="ARBA00022525"/>
    </source>
</evidence>
<dbReference type="Pfam" id="PF19236">
    <property type="entry name" value="ADAMTS_CR_3"/>
    <property type="match status" value="1"/>
</dbReference>
<evidence type="ECO:0000256" key="10">
    <source>
        <dbReference type="ARBA" id="ARBA00022833"/>
    </source>
</evidence>
<dbReference type="PANTHER" id="PTHR13723">
    <property type="entry name" value="ADAMTS A DISINTEGRIN AND METALLOPROTEASE WITH THROMBOSPONDIN MOTIFS PROTEASE"/>
    <property type="match status" value="1"/>
</dbReference>
<feature type="disulfide bond" evidence="17">
    <location>
        <begin position="422"/>
        <end position="448"/>
    </location>
</feature>
<dbReference type="InterPro" id="IPR010294">
    <property type="entry name" value="ADAMTS_spacer1"/>
</dbReference>
<dbReference type="GO" id="GO:0030198">
    <property type="term" value="P:extracellular matrix organization"/>
    <property type="evidence" value="ECO:0007669"/>
    <property type="project" value="InterPro"/>
</dbReference>
<keyword evidence="12" id="KW-0865">Zymogen</keyword>
<evidence type="ECO:0000256" key="15">
    <source>
        <dbReference type="PIRSR" id="PIRSR613273-1"/>
    </source>
</evidence>
<dbReference type="InterPro" id="IPR010909">
    <property type="entry name" value="PLAC"/>
</dbReference>
<feature type="disulfide bond" evidence="17">
    <location>
        <begin position="491"/>
        <end position="514"/>
    </location>
</feature>
<evidence type="ECO:0000256" key="9">
    <source>
        <dbReference type="ARBA" id="ARBA00022801"/>
    </source>
</evidence>
<feature type="compositionally biased region" description="Polar residues" evidence="19">
    <location>
        <begin position="1126"/>
        <end position="1136"/>
    </location>
</feature>